<keyword evidence="2" id="KW-0472">Membrane</keyword>
<evidence type="ECO:0000313" key="3">
    <source>
        <dbReference type="EMBL" id="RKR93829.1"/>
    </source>
</evidence>
<proteinExistence type="predicted"/>
<evidence type="ECO:0000256" key="2">
    <source>
        <dbReference type="SAM" id="Phobius"/>
    </source>
</evidence>
<comment type="caution">
    <text evidence="3">The sequence shown here is derived from an EMBL/GenBank/DDBJ whole genome shotgun (WGS) entry which is preliminary data.</text>
</comment>
<organism evidence="3 4">
    <name type="scientific">Williamsia marianensis</name>
    <dbReference type="NCBI Taxonomy" id="85044"/>
    <lineage>
        <taxon>Bacteria</taxon>
        <taxon>Bacillati</taxon>
        <taxon>Actinomycetota</taxon>
        <taxon>Actinomycetes</taxon>
        <taxon>Mycobacteriales</taxon>
        <taxon>Nocardiaceae</taxon>
        <taxon>Williamsia</taxon>
    </lineage>
</organism>
<keyword evidence="2" id="KW-0812">Transmembrane</keyword>
<dbReference type="EMBL" id="RBKV01000001">
    <property type="protein sequence ID" value="RKR93829.1"/>
    <property type="molecule type" value="Genomic_DNA"/>
</dbReference>
<feature type="transmembrane region" description="Helical" evidence="2">
    <location>
        <begin position="91"/>
        <end position="111"/>
    </location>
</feature>
<feature type="compositionally biased region" description="Low complexity" evidence="1">
    <location>
        <begin position="340"/>
        <end position="350"/>
    </location>
</feature>
<dbReference type="PANTHER" id="PTHR40761:SF1">
    <property type="entry name" value="CONSERVED INTEGRAL MEMBRANE ALANINE VALINE AND LEUCINE RICH PROTEIN-RELATED"/>
    <property type="match status" value="1"/>
</dbReference>
<dbReference type="AlphaFoldDB" id="A0A495K049"/>
<feature type="transmembrane region" description="Helical" evidence="2">
    <location>
        <begin position="264"/>
        <end position="286"/>
    </location>
</feature>
<feature type="transmembrane region" description="Helical" evidence="2">
    <location>
        <begin position="172"/>
        <end position="191"/>
    </location>
</feature>
<dbReference type="RefSeq" id="WP_084248149.1">
    <property type="nucleotide sequence ID" value="NZ_CBCRXS010000001.1"/>
</dbReference>
<feature type="region of interest" description="Disordered" evidence="1">
    <location>
        <begin position="297"/>
        <end position="365"/>
    </location>
</feature>
<reference evidence="3 4" key="1">
    <citation type="submission" date="2018-10" db="EMBL/GenBank/DDBJ databases">
        <title>Sequencing the genomes of 1000 actinobacteria strains.</title>
        <authorList>
            <person name="Klenk H.-P."/>
        </authorList>
    </citation>
    <scope>NUCLEOTIDE SEQUENCE [LARGE SCALE GENOMIC DNA]</scope>
    <source>
        <strain evidence="3 4">DSM 44343</strain>
    </source>
</reference>
<feature type="transmembrane region" description="Helical" evidence="2">
    <location>
        <begin position="117"/>
        <end position="134"/>
    </location>
</feature>
<feature type="transmembrane region" description="Helical" evidence="2">
    <location>
        <begin position="236"/>
        <end position="257"/>
    </location>
</feature>
<feature type="transmembrane region" description="Helical" evidence="2">
    <location>
        <begin position="146"/>
        <end position="166"/>
    </location>
</feature>
<evidence type="ECO:0000313" key="4">
    <source>
        <dbReference type="Proteomes" id="UP000274762"/>
    </source>
</evidence>
<dbReference type="PANTHER" id="PTHR40761">
    <property type="entry name" value="CONSERVED INTEGRAL MEMBRANE ALANINE VALINE AND LEUCINE RICH PROTEIN-RELATED"/>
    <property type="match status" value="1"/>
</dbReference>
<keyword evidence="2" id="KW-1133">Transmembrane helix</keyword>
<evidence type="ECO:0008006" key="5">
    <source>
        <dbReference type="Google" id="ProtNLM"/>
    </source>
</evidence>
<gene>
    <name evidence="3" type="ORF">DFJ75_0616</name>
</gene>
<dbReference type="Proteomes" id="UP000274762">
    <property type="component" value="Unassembled WGS sequence"/>
</dbReference>
<sequence length="365" mass="37599">MFLIGVLFASAAAVAYGLSTVLRALGARKAAVAAREHDREHQLTTEGGPSVSSTVDTFKTREFILGTSLVVIGFGAGAVAARFLPLFLSQTIVSANLIVTALVGTAVLGIRLHGRDWVAMCVVVASLCALGLSSSHEGGGGEQRSFHYGLLFATCVLAGLALLAVYKLGKRGAIVGGAAAGLLFGVIAISVRILRGIDPFDIVTLLTDPAAWTIAIAGAVGFYVHTVALQLGQVNGVTAVLVVGETAGPGIIGVVFLNDSAKPGLGWLAVIGFIGAVVGAVLVALYSSVDADHFGESDTDNGGWRLRKRGNADSLGTGDDLGKGDSHTSPTTAPTDRPDQGNPPNQPDQLNRPDRSHSQRSRRTT</sequence>
<feature type="transmembrane region" description="Helical" evidence="2">
    <location>
        <begin position="63"/>
        <end position="84"/>
    </location>
</feature>
<accession>A0A495K049</accession>
<name>A0A495K049_WILMA</name>
<protein>
    <recommendedName>
        <fullName evidence="5">Magnesium transporter NIPA</fullName>
    </recommendedName>
</protein>
<feature type="transmembrane region" description="Helical" evidence="2">
    <location>
        <begin position="203"/>
        <end position="224"/>
    </location>
</feature>
<evidence type="ECO:0000256" key="1">
    <source>
        <dbReference type="SAM" id="MobiDB-lite"/>
    </source>
</evidence>